<proteinExistence type="predicted"/>
<evidence type="ECO:0000313" key="2">
    <source>
        <dbReference type="EMBL" id="KAF7550586.1"/>
    </source>
</evidence>
<comment type="caution">
    <text evidence="2">The sequence shown here is derived from an EMBL/GenBank/DDBJ whole genome shotgun (WGS) entry which is preliminary data.</text>
</comment>
<evidence type="ECO:0000256" key="1">
    <source>
        <dbReference type="SAM" id="MobiDB-lite"/>
    </source>
</evidence>
<keyword evidence="3" id="KW-1185">Reference proteome</keyword>
<evidence type="ECO:0000313" key="3">
    <source>
        <dbReference type="Proteomes" id="UP000722485"/>
    </source>
</evidence>
<reference evidence="2" key="1">
    <citation type="submission" date="2020-03" db="EMBL/GenBank/DDBJ databases">
        <title>Draft Genome Sequence of Cylindrodendrum hubeiense.</title>
        <authorList>
            <person name="Buettner E."/>
            <person name="Kellner H."/>
        </authorList>
    </citation>
    <scope>NUCLEOTIDE SEQUENCE</scope>
    <source>
        <strain evidence="2">IHI 201604</strain>
    </source>
</reference>
<gene>
    <name evidence="2" type="ORF">G7Z17_g5621</name>
</gene>
<accession>A0A9P5HEK9</accession>
<feature type="region of interest" description="Disordered" evidence="1">
    <location>
        <begin position="39"/>
        <end position="65"/>
    </location>
</feature>
<dbReference type="EMBL" id="JAANBB010000095">
    <property type="protein sequence ID" value="KAF7550586.1"/>
    <property type="molecule type" value="Genomic_DNA"/>
</dbReference>
<sequence length="111" mass="12257">MVSPRDLEEELLAEDAVEAAAEGDVAVEVEMEMVPLAGAETPLPREMRQSPVLRRRPSRQPSQTRLRLLKAQVPREVDEIDAADGLAVLVGQNPNYEARFRWDPNGGLVVA</sequence>
<dbReference type="Proteomes" id="UP000722485">
    <property type="component" value="Unassembled WGS sequence"/>
</dbReference>
<protein>
    <submittedName>
        <fullName evidence="2">Uncharacterized protein</fullName>
    </submittedName>
</protein>
<organism evidence="2 3">
    <name type="scientific">Cylindrodendrum hubeiense</name>
    <dbReference type="NCBI Taxonomy" id="595255"/>
    <lineage>
        <taxon>Eukaryota</taxon>
        <taxon>Fungi</taxon>
        <taxon>Dikarya</taxon>
        <taxon>Ascomycota</taxon>
        <taxon>Pezizomycotina</taxon>
        <taxon>Sordariomycetes</taxon>
        <taxon>Hypocreomycetidae</taxon>
        <taxon>Hypocreales</taxon>
        <taxon>Nectriaceae</taxon>
        <taxon>Cylindrodendrum</taxon>
    </lineage>
</organism>
<dbReference type="AlphaFoldDB" id="A0A9P5HEK9"/>
<name>A0A9P5HEK9_9HYPO</name>